<keyword evidence="1" id="KW-1133">Transmembrane helix</keyword>
<evidence type="ECO:0000256" key="1">
    <source>
        <dbReference type="SAM" id="Phobius"/>
    </source>
</evidence>
<comment type="caution">
    <text evidence="2">The sequence shown here is derived from an EMBL/GenBank/DDBJ whole genome shotgun (WGS) entry which is preliminary data.</text>
</comment>
<evidence type="ECO:0008006" key="3">
    <source>
        <dbReference type="Google" id="ProtNLM"/>
    </source>
</evidence>
<keyword evidence="1" id="KW-0472">Membrane</keyword>
<evidence type="ECO:0000313" key="2">
    <source>
        <dbReference type="EMBL" id="GAG68517.1"/>
    </source>
</evidence>
<proteinExistence type="predicted"/>
<reference evidence="2" key="1">
    <citation type="journal article" date="2014" name="Front. Microbiol.">
        <title>High frequency of phylogenetically diverse reductive dehalogenase-homologous genes in deep subseafloor sedimentary metagenomes.</title>
        <authorList>
            <person name="Kawai M."/>
            <person name="Futagami T."/>
            <person name="Toyoda A."/>
            <person name="Takaki Y."/>
            <person name="Nishi S."/>
            <person name="Hori S."/>
            <person name="Arai W."/>
            <person name="Tsubouchi T."/>
            <person name="Morono Y."/>
            <person name="Uchiyama I."/>
            <person name="Ito T."/>
            <person name="Fujiyama A."/>
            <person name="Inagaki F."/>
            <person name="Takami H."/>
        </authorList>
    </citation>
    <scope>NUCLEOTIDE SEQUENCE</scope>
    <source>
        <strain evidence="2">Expedition CK06-06</strain>
    </source>
</reference>
<name>X1AFG1_9ZZZZ</name>
<feature type="transmembrane region" description="Helical" evidence="1">
    <location>
        <begin position="23"/>
        <end position="49"/>
    </location>
</feature>
<organism evidence="2">
    <name type="scientific">marine sediment metagenome</name>
    <dbReference type="NCBI Taxonomy" id="412755"/>
    <lineage>
        <taxon>unclassified sequences</taxon>
        <taxon>metagenomes</taxon>
        <taxon>ecological metagenomes</taxon>
    </lineage>
</organism>
<dbReference type="AlphaFoldDB" id="X1AFG1"/>
<gene>
    <name evidence="2" type="ORF">S01H4_20929</name>
</gene>
<sequence length="89" mass="10458">MIENVVLDCCGFYNMMDWGHMNWWGFPFLGLWFVGFIIVIISIVVYLIIHSEKSEEIEVMSDAQKILNERYAKGEMTRKDYIQAKDISS</sequence>
<keyword evidence="1" id="KW-0812">Transmembrane</keyword>
<accession>X1AFG1</accession>
<protein>
    <recommendedName>
        <fullName evidence="3">SHOCT domain-containing protein</fullName>
    </recommendedName>
</protein>
<dbReference type="EMBL" id="BART01009444">
    <property type="protein sequence ID" value="GAG68517.1"/>
    <property type="molecule type" value="Genomic_DNA"/>
</dbReference>